<keyword evidence="2" id="KW-1185">Reference proteome</keyword>
<reference evidence="2" key="1">
    <citation type="journal article" date="2022" name="Mol. Ecol. Resour.">
        <title>The genomes of chicory, endive, great burdock and yacon provide insights into Asteraceae palaeo-polyploidization history and plant inulin production.</title>
        <authorList>
            <person name="Fan W."/>
            <person name="Wang S."/>
            <person name="Wang H."/>
            <person name="Wang A."/>
            <person name="Jiang F."/>
            <person name="Liu H."/>
            <person name="Zhao H."/>
            <person name="Xu D."/>
            <person name="Zhang Y."/>
        </authorList>
    </citation>
    <scope>NUCLEOTIDE SEQUENCE [LARGE SCALE GENOMIC DNA]</scope>
    <source>
        <strain evidence="2">cv. Niubang</strain>
    </source>
</reference>
<evidence type="ECO:0000313" key="1">
    <source>
        <dbReference type="EMBL" id="KAI3720165.1"/>
    </source>
</evidence>
<protein>
    <submittedName>
        <fullName evidence="1">Uncharacterized protein</fullName>
    </submittedName>
</protein>
<name>A0ACB9BDY2_ARCLA</name>
<accession>A0ACB9BDY2</accession>
<dbReference type="EMBL" id="CM042052">
    <property type="protein sequence ID" value="KAI3720165.1"/>
    <property type="molecule type" value="Genomic_DNA"/>
</dbReference>
<reference evidence="1 2" key="2">
    <citation type="journal article" date="2022" name="Mol. Ecol. Resour.">
        <title>The genomes of chicory, endive, great burdock and yacon provide insights into Asteraceae paleo-polyploidization history and plant inulin production.</title>
        <authorList>
            <person name="Fan W."/>
            <person name="Wang S."/>
            <person name="Wang H."/>
            <person name="Wang A."/>
            <person name="Jiang F."/>
            <person name="Liu H."/>
            <person name="Zhao H."/>
            <person name="Xu D."/>
            <person name="Zhang Y."/>
        </authorList>
    </citation>
    <scope>NUCLEOTIDE SEQUENCE [LARGE SCALE GENOMIC DNA]</scope>
    <source>
        <strain evidence="2">cv. Niubang</strain>
    </source>
</reference>
<gene>
    <name evidence="1" type="ORF">L6452_21078</name>
</gene>
<comment type="caution">
    <text evidence="1">The sequence shown here is derived from an EMBL/GenBank/DDBJ whole genome shotgun (WGS) entry which is preliminary data.</text>
</comment>
<organism evidence="1 2">
    <name type="scientific">Arctium lappa</name>
    <name type="common">Greater burdock</name>
    <name type="synonym">Lappa major</name>
    <dbReference type="NCBI Taxonomy" id="4217"/>
    <lineage>
        <taxon>Eukaryota</taxon>
        <taxon>Viridiplantae</taxon>
        <taxon>Streptophyta</taxon>
        <taxon>Embryophyta</taxon>
        <taxon>Tracheophyta</taxon>
        <taxon>Spermatophyta</taxon>
        <taxon>Magnoliopsida</taxon>
        <taxon>eudicotyledons</taxon>
        <taxon>Gunneridae</taxon>
        <taxon>Pentapetalae</taxon>
        <taxon>asterids</taxon>
        <taxon>campanulids</taxon>
        <taxon>Asterales</taxon>
        <taxon>Asteraceae</taxon>
        <taxon>Carduoideae</taxon>
        <taxon>Cardueae</taxon>
        <taxon>Arctiinae</taxon>
        <taxon>Arctium</taxon>
    </lineage>
</organism>
<dbReference type="Proteomes" id="UP001055879">
    <property type="component" value="Linkage Group LG06"/>
</dbReference>
<sequence length="269" mass="28602">MASSTAKPRLENKVAIVTGGAQGIGECIVRSFVKHGAKVVIVDVKDDLGELLCQHLGVEFVSFVHCDVTLESDVENAINTTIARHGQLDIMVNNAGIIDEPKLSILDNDKTDFERVLSVNLTGVFLGTKHAARVMIPKCSGSIITTASVASIMAGCTSHAYTSSKHGVVGLAKNAAAELGKYQIRVNCISPYAIPTPLTLKFYNMDENSSVYSNLNGKKIGSQDIANATIFLASDESGYISGHNLVVDGGFFVMNPSFGLFSLMDGIES</sequence>
<evidence type="ECO:0000313" key="2">
    <source>
        <dbReference type="Proteomes" id="UP001055879"/>
    </source>
</evidence>
<proteinExistence type="predicted"/>